<name>A0A392V931_9FABA</name>
<accession>A0A392V931</accession>
<comment type="caution">
    <text evidence="1">The sequence shown here is derived from an EMBL/GenBank/DDBJ whole genome shotgun (WGS) entry which is preliminary data.</text>
</comment>
<evidence type="ECO:0000313" key="2">
    <source>
        <dbReference type="Proteomes" id="UP000265520"/>
    </source>
</evidence>
<protein>
    <submittedName>
        <fullName evidence="1">Uncharacterized protein</fullName>
    </submittedName>
</protein>
<sequence>GLPFAFCRCSEGLSDVPLLSFAVSRPASLTGQDFMFWFCEGFGSEYGLVILAA</sequence>
<proteinExistence type="predicted"/>
<evidence type="ECO:0000313" key="1">
    <source>
        <dbReference type="EMBL" id="MCI83943.1"/>
    </source>
</evidence>
<dbReference type="EMBL" id="LXQA011079066">
    <property type="protein sequence ID" value="MCI83943.1"/>
    <property type="molecule type" value="Genomic_DNA"/>
</dbReference>
<dbReference type="AlphaFoldDB" id="A0A392V931"/>
<organism evidence="1 2">
    <name type="scientific">Trifolium medium</name>
    <dbReference type="NCBI Taxonomy" id="97028"/>
    <lineage>
        <taxon>Eukaryota</taxon>
        <taxon>Viridiplantae</taxon>
        <taxon>Streptophyta</taxon>
        <taxon>Embryophyta</taxon>
        <taxon>Tracheophyta</taxon>
        <taxon>Spermatophyta</taxon>
        <taxon>Magnoliopsida</taxon>
        <taxon>eudicotyledons</taxon>
        <taxon>Gunneridae</taxon>
        <taxon>Pentapetalae</taxon>
        <taxon>rosids</taxon>
        <taxon>fabids</taxon>
        <taxon>Fabales</taxon>
        <taxon>Fabaceae</taxon>
        <taxon>Papilionoideae</taxon>
        <taxon>50 kb inversion clade</taxon>
        <taxon>NPAAA clade</taxon>
        <taxon>Hologalegina</taxon>
        <taxon>IRL clade</taxon>
        <taxon>Trifolieae</taxon>
        <taxon>Trifolium</taxon>
    </lineage>
</organism>
<keyword evidence="2" id="KW-1185">Reference proteome</keyword>
<reference evidence="1 2" key="1">
    <citation type="journal article" date="2018" name="Front. Plant Sci.">
        <title>Red Clover (Trifolium pratense) and Zigzag Clover (T. medium) - A Picture of Genomic Similarities and Differences.</title>
        <authorList>
            <person name="Dluhosova J."/>
            <person name="Istvanek J."/>
            <person name="Nedelnik J."/>
            <person name="Repkova J."/>
        </authorList>
    </citation>
    <scope>NUCLEOTIDE SEQUENCE [LARGE SCALE GENOMIC DNA]</scope>
    <source>
        <strain evidence="2">cv. 10/8</strain>
        <tissue evidence="1">Leaf</tissue>
    </source>
</reference>
<dbReference type="Proteomes" id="UP000265520">
    <property type="component" value="Unassembled WGS sequence"/>
</dbReference>
<feature type="non-terminal residue" evidence="1">
    <location>
        <position position="1"/>
    </location>
</feature>